<dbReference type="EMBL" id="VZDO01000026">
    <property type="protein sequence ID" value="KAB0676121.1"/>
    <property type="molecule type" value="Genomic_DNA"/>
</dbReference>
<feature type="transmembrane region" description="Helical" evidence="1">
    <location>
        <begin position="58"/>
        <end position="76"/>
    </location>
</feature>
<keyword evidence="1" id="KW-0472">Membrane</keyword>
<dbReference type="Pfam" id="PF00892">
    <property type="entry name" value="EamA"/>
    <property type="match status" value="2"/>
</dbReference>
<dbReference type="Proteomes" id="UP000432089">
    <property type="component" value="Unassembled WGS sequence"/>
</dbReference>
<dbReference type="InterPro" id="IPR000620">
    <property type="entry name" value="EamA_dom"/>
</dbReference>
<evidence type="ECO:0000313" key="4">
    <source>
        <dbReference type="Proteomes" id="UP000432089"/>
    </source>
</evidence>
<feature type="domain" description="EamA" evidence="2">
    <location>
        <begin position="1"/>
        <end position="129"/>
    </location>
</feature>
<feature type="transmembrane region" description="Helical" evidence="1">
    <location>
        <begin position="226"/>
        <end position="245"/>
    </location>
</feature>
<dbReference type="PANTHER" id="PTHR22911">
    <property type="entry name" value="ACYL-MALONYL CONDENSING ENZYME-RELATED"/>
    <property type="match status" value="1"/>
</dbReference>
<feature type="transmembrane region" description="Helical" evidence="1">
    <location>
        <begin position="135"/>
        <end position="156"/>
    </location>
</feature>
<evidence type="ECO:0000259" key="2">
    <source>
        <dbReference type="Pfam" id="PF00892"/>
    </source>
</evidence>
<feature type="transmembrane region" description="Helical" evidence="1">
    <location>
        <begin position="251"/>
        <end position="269"/>
    </location>
</feature>
<feature type="transmembrane region" description="Helical" evidence="1">
    <location>
        <begin position="88"/>
        <end position="105"/>
    </location>
</feature>
<dbReference type="GO" id="GO:0016020">
    <property type="term" value="C:membrane"/>
    <property type="evidence" value="ECO:0007669"/>
    <property type="project" value="InterPro"/>
</dbReference>
<protein>
    <submittedName>
        <fullName evidence="3">DMT family transporter</fullName>
    </submittedName>
</protein>
<keyword evidence="4" id="KW-1185">Reference proteome</keyword>
<proteinExistence type="predicted"/>
<keyword evidence="1" id="KW-0812">Transmembrane</keyword>
<feature type="transmembrane region" description="Helical" evidence="1">
    <location>
        <begin position="168"/>
        <end position="188"/>
    </location>
</feature>
<dbReference type="SUPFAM" id="SSF103481">
    <property type="entry name" value="Multidrug resistance efflux transporter EmrE"/>
    <property type="match status" value="2"/>
</dbReference>
<reference evidence="3 4" key="1">
    <citation type="submission" date="2019-09" db="EMBL/GenBank/DDBJ databases">
        <title>YIM 132180 draft genome.</title>
        <authorList>
            <person name="Zhang K."/>
        </authorList>
    </citation>
    <scope>NUCLEOTIDE SEQUENCE [LARGE SCALE GENOMIC DNA]</scope>
    <source>
        <strain evidence="3 4">YIM 132180</strain>
    </source>
</reference>
<dbReference type="PANTHER" id="PTHR22911:SF135">
    <property type="entry name" value="BLR4310 PROTEIN"/>
    <property type="match status" value="1"/>
</dbReference>
<organism evidence="3 4">
    <name type="scientific">Plantimonas leprariae</name>
    <dbReference type="NCBI Taxonomy" id="2615207"/>
    <lineage>
        <taxon>Bacteria</taxon>
        <taxon>Pseudomonadati</taxon>
        <taxon>Pseudomonadota</taxon>
        <taxon>Alphaproteobacteria</taxon>
        <taxon>Hyphomicrobiales</taxon>
        <taxon>Aurantimonadaceae</taxon>
        <taxon>Plantimonas</taxon>
    </lineage>
</organism>
<feature type="transmembrane region" description="Helical" evidence="1">
    <location>
        <begin position="112"/>
        <end position="129"/>
    </location>
</feature>
<evidence type="ECO:0000313" key="3">
    <source>
        <dbReference type="EMBL" id="KAB0676121.1"/>
    </source>
</evidence>
<accession>A0A7V7PK96</accession>
<keyword evidence="1" id="KW-1133">Transmembrane helix</keyword>
<sequence>MMLVAMFMFVANDTLGKWLVATYSVGQIMVLRSVGALLVMTPLLLGRPKRELFRTDRPVILTLRVVFAAFESSAFYYATITLPLSDVITYWLAAPIYVAALSPFMLGERVGWRRWTAIAVGFVGVAIALRPSSAALTPAALVSLVGSFVFSLTVIFGRQLRGTPDTALVFWQLVAALILGLVSLPFFGWTPPDLTDYGLLGLIGVVSTIAHACVNRSLKLGEAATVAPMQYTTLIWGVLFGWIIFRELPDAAVVVGAAIIIGSGLFIAFRQRKTGSGEPTVVDAPQ</sequence>
<dbReference type="AlphaFoldDB" id="A0A7V7PK96"/>
<feature type="domain" description="EamA" evidence="2">
    <location>
        <begin position="139"/>
        <end position="267"/>
    </location>
</feature>
<evidence type="ECO:0000256" key="1">
    <source>
        <dbReference type="SAM" id="Phobius"/>
    </source>
</evidence>
<feature type="transmembrane region" description="Helical" evidence="1">
    <location>
        <begin position="26"/>
        <end position="46"/>
    </location>
</feature>
<comment type="caution">
    <text evidence="3">The sequence shown here is derived from an EMBL/GenBank/DDBJ whole genome shotgun (WGS) entry which is preliminary data.</text>
</comment>
<dbReference type="InterPro" id="IPR037185">
    <property type="entry name" value="EmrE-like"/>
</dbReference>
<gene>
    <name evidence="3" type="ORF">F6X38_22180</name>
</gene>
<name>A0A7V7PK96_9HYPH</name>